<feature type="non-terminal residue" evidence="3">
    <location>
        <position position="143"/>
    </location>
</feature>
<feature type="domain" description="C3H1-type" evidence="2">
    <location>
        <begin position="19"/>
        <end position="46"/>
    </location>
</feature>
<dbReference type="GO" id="GO:0008270">
    <property type="term" value="F:zinc ion binding"/>
    <property type="evidence" value="ECO:0007669"/>
    <property type="project" value="UniProtKB-KW"/>
</dbReference>
<name>A0A813FJ80_POLGL</name>
<dbReference type="PROSITE" id="PS50103">
    <property type="entry name" value="ZF_C3H1"/>
    <property type="match status" value="1"/>
</dbReference>
<dbReference type="InterPro" id="IPR000571">
    <property type="entry name" value="Znf_CCCH"/>
</dbReference>
<evidence type="ECO:0000259" key="2">
    <source>
        <dbReference type="PROSITE" id="PS50103"/>
    </source>
</evidence>
<gene>
    <name evidence="3" type="ORF">PGLA1383_LOCUS30308</name>
</gene>
<comment type="caution">
    <text evidence="3">The sequence shown here is derived from an EMBL/GenBank/DDBJ whole genome shotgun (WGS) entry which is preliminary data.</text>
</comment>
<proteinExistence type="predicted"/>
<keyword evidence="1" id="KW-0863">Zinc-finger</keyword>
<sequence>ELPWESVPWPTPGSLGHPELCTRPCLYFASGRCVNDINCGFCHLPHAARPSHLDKRSRLLLKSLPANVRGYLLQEAVLDRARSLSLQINTQDFRSLFEQLCGSSLLCATTAPAPAPCCHLANDVAVDSSGVCGLGSGGSGRGL</sequence>
<protein>
    <recommendedName>
        <fullName evidence="2">C3H1-type domain-containing protein</fullName>
    </recommendedName>
</protein>
<dbReference type="AlphaFoldDB" id="A0A813FJ80"/>
<feature type="non-terminal residue" evidence="3">
    <location>
        <position position="1"/>
    </location>
</feature>
<dbReference type="OrthoDB" id="434435at2759"/>
<keyword evidence="4" id="KW-1185">Reference proteome</keyword>
<accession>A0A813FJ80</accession>
<organism evidence="3 4">
    <name type="scientific">Polarella glacialis</name>
    <name type="common">Dinoflagellate</name>
    <dbReference type="NCBI Taxonomy" id="89957"/>
    <lineage>
        <taxon>Eukaryota</taxon>
        <taxon>Sar</taxon>
        <taxon>Alveolata</taxon>
        <taxon>Dinophyceae</taxon>
        <taxon>Suessiales</taxon>
        <taxon>Suessiaceae</taxon>
        <taxon>Polarella</taxon>
    </lineage>
</organism>
<evidence type="ECO:0000256" key="1">
    <source>
        <dbReference type="PROSITE-ProRule" id="PRU00723"/>
    </source>
</evidence>
<dbReference type="Proteomes" id="UP000654075">
    <property type="component" value="Unassembled WGS sequence"/>
</dbReference>
<reference evidence="3" key="1">
    <citation type="submission" date="2021-02" db="EMBL/GenBank/DDBJ databases">
        <authorList>
            <person name="Dougan E. K."/>
            <person name="Rhodes N."/>
            <person name="Thang M."/>
            <person name="Chan C."/>
        </authorList>
    </citation>
    <scope>NUCLEOTIDE SEQUENCE</scope>
</reference>
<evidence type="ECO:0000313" key="4">
    <source>
        <dbReference type="Proteomes" id="UP000654075"/>
    </source>
</evidence>
<keyword evidence="1" id="KW-0862">Zinc</keyword>
<dbReference type="EMBL" id="CAJNNV010025126">
    <property type="protein sequence ID" value="CAE8612514.1"/>
    <property type="molecule type" value="Genomic_DNA"/>
</dbReference>
<feature type="zinc finger region" description="C3H1-type" evidence="1">
    <location>
        <begin position="19"/>
        <end position="46"/>
    </location>
</feature>
<evidence type="ECO:0000313" key="3">
    <source>
        <dbReference type="EMBL" id="CAE8612514.1"/>
    </source>
</evidence>
<keyword evidence="1" id="KW-0479">Metal-binding</keyword>